<dbReference type="SUPFAM" id="SSF51735">
    <property type="entry name" value="NAD(P)-binding Rossmann-fold domains"/>
    <property type="match status" value="1"/>
</dbReference>
<sequence length="379" mass="39617">MSHSDAPVKDPKVRANAEALILARPRTLQRRRIPVPDVGPDNAILRVEACGLCGTDHEQFSGHLPAGFAFIPGHEIVGVIETIGASASARWGVRAGQRVAVEVFRSCRACDECRRGDYRRCERNGVSSMFGFVDVCVGSGLWGGYSSHVELPWDAMLLPIPPGINPVHATLFNPLGAGIRWGATLPGTAPGDVVAILGCGIRGICAAVGAKEAGAAFVVMTGVGPRDNARLAMARSFGVDTTVDVAGHDPLTALLRATGGRHADVVIDVTAKAPSAFADAVALARVGGTVVVAGTRGGGGAPGFEPDLVVYKELRIIGSLGVDYPAYQRAFEVLASRRWPFEEISRRIVGYSGLDTVLGDLADATTAASPALHNVFVPD</sequence>
<keyword evidence="4" id="KW-0560">Oxidoreductase</keyword>
<evidence type="ECO:0000259" key="6">
    <source>
        <dbReference type="Pfam" id="PF00107"/>
    </source>
</evidence>
<feature type="domain" description="Alcohol dehydrogenase-like N-terminal" evidence="7">
    <location>
        <begin position="39"/>
        <end position="161"/>
    </location>
</feature>
<dbReference type="Pfam" id="PF08240">
    <property type="entry name" value="ADH_N"/>
    <property type="match status" value="1"/>
</dbReference>
<dbReference type="InterPro" id="IPR036291">
    <property type="entry name" value="NAD(P)-bd_dom_sf"/>
</dbReference>
<dbReference type="InterPro" id="IPR050129">
    <property type="entry name" value="Zn_alcohol_dh"/>
</dbReference>
<evidence type="ECO:0000256" key="3">
    <source>
        <dbReference type="ARBA" id="ARBA00022833"/>
    </source>
</evidence>
<keyword evidence="2 5" id="KW-0479">Metal-binding</keyword>
<dbReference type="InterPro" id="IPR002328">
    <property type="entry name" value="ADH_Zn_CS"/>
</dbReference>
<evidence type="ECO:0000256" key="4">
    <source>
        <dbReference type="ARBA" id="ARBA00023002"/>
    </source>
</evidence>
<evidence type="ECO:0000256" key="2">
    <source>
        <dbReference type="ARBA" id="ARBA00022723"/>
    </source>
</evidence>
<comment type="similarity">
    <text evidence="5">Belongs to the zinc-containing alcohol dehydrogenase family.</text>
</comment>
<dbReference type="PROSITE" id="PS00059">
    <property type="entry name" value="ADH_ZINC"/>
    <property type="match status" value="1"/>
</dbReference>
<dbReference type="PANTHER" id="PTHR43401:SF2">
    <property type="entry name" value="L-THREONINE 3-DEHYDROGENASE"/>
    <property type="match status" value="1"/>
</dbReference>
<organism evidence="8 9">
    <name type="scientific">Mycolicibacterium septicum DSM 44393</name>
    <dbReference type="NCBI Taxonomy" id="1341646"/>
    <lineage>
        <taxon>Bacteria</taxon>
        <taxon>Bacillati</taxon>
        <taxon>Actinomycetota</taxon>
        <taxon>Actinomycetes</taxon>
        <taxon>Mycobacteriales</taxon>
        <taxon>Mycobacteriaceae</taxon>
        <taxon>Mycolicibacterium</taxon>
    </lineage>
</organism>
<accession>A0A7X6MX88</accession>
<dbReference type="GO" id="GO:0016491">
    <property type="term" value="F:oxidoreductase activity"/>
    <property type="evidence" value="ECO:0007669"/>
    <property type="project" value="UniProtKB-KW"/>
</dbReference>
<dbReference type="Gene3D" id="3.40.50.720">
    <property type="entry name" value="NAD(P)-binding Rossmann-like Domain"/>
    <property type="match status" value="1"/>
</dbReference>
<protein>
    <submittedName>
        <fullName evidence="8">Alcohol dehydrogenase catalytic domain-containing protein</fullName>
    </submittedName>
</protein>
<dbReference type="Proteomes" id="UP000518188">
    <property type="component" value="Unassembled WGS sequence"/>
</dbReference>
<evidence type="ECO:0000313" key="8">
    <source>
        <dbReference type="EMBL" id="NKZ15723.1"/>
    </source>
</evidence>
<keyword evidence="3 5" id="KW-0862">Zinc</keyword>
<name>A0A7X6MX88_9MYCO</name>
<evidence type="ECO:0000256" key="1">
    <source>
        <dbReference type="ARBA" id="ARBA00001947"/>
    </source>
</evidence>
<feature type="domain" description="Alcohol dehydrogenase-like C-terminal" evidence="6">
    <location>
        <begin position="203"/>
        <end position="335"/>
    </location>
</feature>
<dbReference type="InterPro" id="IPR013149">
    <property type="entry name" value="ADH-like_C"/>
</dbReference>
<proteinExistence type="inferred from homology"/>
<reference evidence="8 9" key="1">
    <citation type="submission" date="2020-04" db="EMBL/GenBank/DDBJ databases">
        <title>MicrobeNet Type strains.</title>
        <authorList>
            <person name="Nicholson A.C."/>
        </authorList>
    </citation>
    <scope>NUCLEOTIDE SEQUENCE [LARGE SCALE GENOMIC DNA]</scope>
    <source>
        <strain evidence="8 9">ATCC 700731</strain>
    </source>
</reference>
<evidence type="ECO:0000313" key="9">
    <source>
        <dbReference type="Proteomes" id="UP000518188"/>
    </source>
</evidence>
<gene>
    <name evidence="8" type="ORF">HGA11_32620</name>
</gene>
<dbReference type="AlphaFoldDB" id="A0A7X6MX88"/>
<dbReference type="PANTHER" id="PTHR43401">
    <property type="entry name" value="L-THREONINE 3-DEHYDROGENASE"/>
    <property type="match status" value="1"/>
</dbReference>
<dbReference type="SUPFAM" id="SSF50129">
    <property type="entry name" value="GroES-like"/>
    <property type="match status" value="1"/>
</dbReference>
<dbReference type="EMBL" id="JAAXPJ010000025">
    <property type="protein sequence ID" value="NKZ15723.1"/>
    <property type="molecule type" value="Genomic_DNA"/>
</dbReference>
<dbReference type="InterPro" id="IPR011032">
    <property type="entry name" value="GroES-like_sf"/>
</dbReference>
<dbReference type="RefSeq" id="WP_044524479.1">
    <property type="nucleotide sequence ID" value="NZ_HG322954.1"/>
</dbReference>
<dbReference type="Gene3D" id="3.90.180.10">
    <property type="entry name" value="Medium-chain alcohol dehydrogenases, catalytic domain"/>
    <property type="match status" value="1"/>
</dbReference>
<evidence type="ECO:0000259" key="7">
    <source>
        <dbReference type="Pfam" id="PF08240"/>
    </source>
</evidence>
<comment type="caution">
    <text evidence="8">The sequence shown here is derived from an EMBL/GenBank/DDBJ whole genome shotgun (WGS) entry which is preliminary data.</text>
</comment>
<evidence type="ECO:0000256" key="5">
    <source>
        <dbReference type="RuleBase" id="RU361277"/>
    </source>
</evidence>
<dbReference type="Pfam" id="PF00107">
    <property type="entry name" value="ADH_zinc_N"/>
    <property type="match status" value="1"/>
</dbReference>
<dbReference type="GO" id="GO:0008270">
    <property type="term" value="F:zinc ion binding"/>
    <property type="evidence" value="ECO:0007669"/>
    <property type="project" value="InterPro"/>
</dbReference>
<dbReference type="InterPro" id="IPR013154">
    <property type="entry name" value="ADH-like_N"/>
</dbReference>
<comment type="cofactor">
    <cofactor evidence="1 5">
        <name>Zn(2+)</name>
        <dbReference type="ChEBI" id="CHEBI:29105"/>
    </cofactor>
</comment>